<keyword evidence="5" id="KW-1185">Reference proteome</keyword>
<dbReference type="InterPro" id="IPR009040">
    <property type="entry name" value="Ferritin-like_diiron"/>
</dbReference>
<name>A0A852UND2_9ACTN</name>
<reference evidence="4 5" key="1">
    <citation type="submission" date="2020-07" db="EMBL/GenBank/DDBJ databases">
        <title>Sequencing the genomes of 1000 actinobacteria strains.</title>
        <authorList>
            <person name="Klenk H.-P."/>
        </authorList>
    </citation>
    <scope>NUCLEOTIDE SEQUENCE [LARGE SCALE GENOMIC DNA]</scope>
    <source>
        <strain evidence="4 5">DSM 45763</strain>
    </source>
</reference>
<feature type="chain" id="PRO_5038843534" evidence="2">
    <location>
        <begin position="26"/>
        <end position="358"/>
    </location>
</feature>
<feature type="domain" description="Ferritin-like diiron" evidence="3">
    <location>
        <begin position="223"/>
        <end position="354"/>
    </location>
</feature>
<proteinExistence type="predicted"/>
<evidence type="ECO:0000256" key="1">
    <source>
        <dbReference type="SAM" id="MobiDB-lite"/>
    </source>
</evidence>
<dbReference type="PANTHER" id="PTHR33746">
    <property type="entry name" value="RUBRERYTHRIN"/>
    <property type="match status" value="1"/>
</dbReference>
<dbReference type="InterPro" id="IPR009078">
    <property type="entry name" value="Ferritin-like_SF"/>
</dbReference>
<dbReference type="SUPFAM" id="SSF47240">
    <property type="entry name" value="Ferritin-like"/>
    <property type="match status" value="2"/>
</dbReference>
<comment type="caution">
    <text evidence="4">The sequence shown here is derived from an EMBL/GenBank/DDBJ whole genome shotgun (WGS) entry which is preliminary data.</text>
</comment>
<accession>A0A852UND2</accession>
<dbReference type="Pfam" id="PF02915">
    <property type="entry name" value="Rubrerythrin"/>
    <property type="match status" value="2"/>
</dbReference>
<evidence type="ECO:0000259" key="3">
    <source>
        <dbReference type="PROSITE" id="PS50905"/>
    </source>
</evidence>
<dbReference type="GO" id="GO:0046872">
    <property type="term" value="F:metal ion binding"/>
    <property type="evidence" value="ECO:0007669"/>
    <property type="project" value="InterPro"/>
</dbReference>
<organism evidence="4 5">
    <name type="scientific">Streptosporangium sandarakinum</name>
    <dbReference type="NCBI Taxonomy" id="1260955"/>
    <lineage>
        <taxon>Bacteria</taxon>
        <taxon>Bacillati</taxon>
        <taxon>Actinomycetota</taxon>
        <taxon>Actinomycetes</taxon>
        <taxon>Streptosporangiales</taxon>
        <taxon>Streptosporangiaceae</taxon>
        <taxon>Streptosporangium</taxon>
    </lineage>
</organism>
<dbReference type="EMBL" id="JACCCO010000001">
    <property type="protein sequence ID" value="NYF38472.1"/>
    <property type="molecule type" value="Genomic_DNA"/>
</dbReference>
<dbReference type="Gene3D" id="1.20.1260.10">
    <property type="match status" value="2"/>
</dbReference>
<dbReference type="InterPro" id="IPR012347">
    <property type="entry name" value="Ferritin-like"/>
</dbReference>
<dbReference type="InterPro" id="IPR052753">
    <property type="entry name" value="Rbr2/Nigerythrin"/>
</dbReference>
<protein>
    <submittedName>
        <fullName evidence="4">Rubrerythrin</fullName>
    </submittedName>
</protein>
<feature type="signal peptide" evidence="2">
    <location>
        <begin position="1"/>
        <end position="25"/>
    </location>
</feature>
<evidence type="ECO:0000256" key="2">
    <source>
        <dbReference type="SAM" id="SignalP"/>
    </source>
</evidence>
<dbReference type="RefSeq" id="WP_218911576.1">
    <property type="nucleotide sequence ID" value="NZ_JACCCO010000001.1"/>
</dbReference>
<gene>
    <name evidence="4" type="ORF">HDA43_000631</name>
</gene>
<dbReference type="GO" id="GO:0016491">
    <property type="term" value="F:oxidoreductase activity"/>
    <property type="evidence" value="ECO:0007669"/>
    <property type="project" value="InterPro"/>
</dbReference>
<keyword evidence="2" id="KW-0732">Signal</keyword>
<dbReference type="PROSITE" id="PS50905">
    <property type="entry name" value="FERRITIN_LIKE"/>
    <property type="match status" value="2"/>
</dbReference>
<feature type="compositionally biased region" description="Gly residues" evidence="1">
    <location>
        <begin position="48"/>
        <end position="72"/>
    </location>
</feature>
<dbReference type="Proteomes" id="UP000576393">
    <property type="component" value="Unassembled WGS sequence"/>
</dbReference>
<evidence type="ECO:0000313" key="4">
    <source>
        <dbReference type="EMBL" id="NYF38472.1"/>
    </source>
</evidence>
<sequence length="358" mass="36791">MRERVRAWRTAGIAVLGAAALLTGAATGAAALPAGPVTGAAAGDDPGDGGPDGGGPEDGGDLGDGGGPGAGGVSSPTRADLMKAIQGTAFAYAKYRAYAAQACRENLPDVQALYERVARVELREHLAEQARLAGLAGDDAANLRAAISGASYEAKAMYPGFAAQARAAGDRNAARLFSEIAEDEAGHRARSARALRALEYPSSGASVPVGPVARSVSVPEGSPQVSSRTLEDLRAAMRGEALAHARYGLYAEHARANGRPRLAMLFEHAAQVELTEHFAEEARLAGLVRSTAANLCESAAGETAEGTDTYPGYARQAAAAGDRAAAERFSEIARDKLRHAREFKDALSGLRANCPDGG</sequence>
<evidence type="ECO:0000313" key="5">
    <source>
        <dbReference type="Proteomes" id="UP000576393"/>
    </source>
</evidence>
<dbReference type="AlphaFoldDB" id="A0A852UND2"/>
<feature type="region of interest" description="Disordered" evidence="1">
    <location>
        <begin position="37"/>
        <end position="77"/>
    </location>
</feature>
<dbReference type="PANTHER" id="PTHR33746:SF4">
    <property type="entry name" value="RUBRERYTHRIN"/>
    <property type="match status" value="1"/>
</dbReference>
<dbReference type="InterPro" id="IPR003251">
    <property type="entry name" value="Rr_diiron-bd_dom"/>
</dbReference>
<feature type="domain" description="Ferritin-like diiron" evidence="3">
    <location>
        <begin position="71"/>
        <end position="202"/>
    </location>
</feature>